<reference evidence="7" key="1">
    <citation type="submission" date="2024-01" db="EMBL/GenBank/DDBJ databases">
        <title>The genome sequence of Micromonospora mangrovi CCTCC AA 2012012.</title>
        <authorList>
            <person name="Gao J."/>
        </authorList>
    </citation>
    <scope>NUCLEOTIDE SEQUENCE</scope>
    <source>
        <strain evidence="7">CCTCC AA 2012012</strain>
    </source>
</reference>
<evidence type="ECO:0000259" key="6">
    <source>
        <dbReference type="Pfam" id="PF23024"/>
    </source>
</evidence>
<dbReference type="InterPro" id="IPR025110">
    <property type="entry name" value="AMP-bd_C"/>
</dbReference>
<evidence type="ECO:0000313" key="8">
    <source>
        <dbReference type="EMBL" id="XCH76765.1"/>
    </source>
</evidence>
<dbReference type="AlphaFoldDB" id="A0AAU7MHG3"/>
<dbReference type="InterPro" id="IPR040097">
    <property type="entry name" value="FAAL/FAAC"/>
</dbReference>
<dbReference type="RefSeq" id="WP_350937445.1">
    <property type="nucleotide sequence ID" value="NZ_CP157762.1"/>
</dbReference>
<proteinExistence type="inferred from homology"/>
<dbReference type="Gene3D" id="3.30.300.30">
    <property type="match status" value="1"/>
</dbReference>
<sequence>MTGTPADAAAMLRDAARRRPDSRALIVLDRTGAEVESVTYAELEARVRAAAAGLAARTVPGSRALLVHPTGVDFFVGFFACAYAGLIGVPVPYPHAATGGVERLAGIAKDADPALILTDADFAAQRYDLPGEVTVLDPAATAPPGWEPVPVGPDTPLFLQYTSGSTSAPKGAVITHGNVVANFTEVADVLDAHHVDFTVVSWLPLYHDMGLGQVLTAIRAAGTVVLIPPAAFLMRPAVWPEAVSRYRGYVSSAPNFAYDLCAARTPAATIAELDLSSWKWLLNGAEPVRHDTFTRFAAAFAPAGFSPAGFMPSYGLAEATLYVSGRRDPGPLRYVDLDAEALERGTLTPAGDAPARRIVSCGAPARNLDVVVCDPETGAVLDADEIGEIRVAGPSVAAGYWQQPEATAARFGHGVDAAHLRTGDLGFFRDGELYVLGRADDLIIIDGRNIFPQDVERTVDGCHPGLAAGRSAAFALERSGETVLGIAVETARGGAAGSETERRARAEMVAAVRRGVAEEHQAPVGAVVLLRPGGLPRTTSGKVQRRATRARHLDGTLKTW</sequence>
<dbReference type="PANTHER" id="PTHR22754:SF32">
    <property type="entry name" value="DISCO-INTERACTING PROTEIN 2"/>
    <property type="match status" value="1"/>
</dbReference>
<protein>
    <submittedName>
        <fullName evidence="7">Fatty acyl-AMP ligase</fullName>
    </submittedName>
</protein>
<dbReference type="Pfam" id="PF00501">
    <property type="entry name" value="AMP-binding"/>
    <property type="match status" value="1"/>
</dbReference>
<keyword evidence="2 7" id="KW-0436">Ligase</keyword>
<dbReference type="GO" id="GO:0016874">
    <property type="term" value="F:ligase activity"/>
    <property type="evidence" value="ECO:0007669"/>
    <property type="project" value="UniProtKB-KW"/>
</dbReference>
<dbReference type="GO" id="GO:0071766">
    <property type="term" value="P:Actinobacterium-type cell wall biogenesis"/>
    <property type="evidence" value="ECO:0007669"/>
    <property type="project" value="UniProtKB-ARBA"/>
</dbReference>
<feature type="domain" description="AMP-binding enzyme C-terminal" evidence="6">
    <location>
        <begin position="441"/>
        <end position="559"/>
    </location>
</feature>
<dbReference type="PROSITE" id="PS00455">
    <property type="entry name" value="AMP_BINDING"/>
    <property type="match status" value="1"/>
</dbReference>
<dbReference type="InterPro" id="IPR000873">
    <property type="entry name" value="AMP-dep_synth/lig_dom"/>
</dbReference>
<dbReference type="SUPFAM" id="SSF56801">
    <property type="entry name" value="Acetyl-CoA synthetase-like"/>
    <property type="match status" value="1"/>
</dbReference>
<dbReference type="GO" id="GO:0070566">
    <property type="term" value="F:adenylyltransferase activity"/>
    <property type="evidence" value="ECO:0007669"/>
    <property type="project" value="TreeGrafter"/>
</dbReference>
<dbReference type="Pfam" id="PF23024">
    <property type="entry name" value="AMP-dom_DIP2-like"/>
    <property type="match status" value="1"/>
</dbReference>
<evidence type="ECO:0000313" key="7">
    <source>
        <dbReference type="EMBL" id="XBP96061.1"/>
    </source>
</evidence>
<dbReference type="Gene3D" id="3.40.50.12780">
    <property type="entry name" value="N-terminal domain of ligase-like"/>
    <property type="match status" value="1"/>
</dbReference>
<reference evidence="8" key="2">
    <citation type="submission" date="2024-06" db="EMBL/GenBank/DDBJ databases">
        <title>Micromonospora mangrovi CCTCC AA 2012012 genome sequences.</title>
        <authorList>
            <person name="Gao J."/>
        </authorList>
    </citation>
    <scope>NUCLEOTIDE SEQUENCE</scope>
    <source>
        <strain evidence="8">CCTCC AA 2012012</strain>
    </source>
</reference>
<accession>A0AAU7MHG3</accession>
<dbReference type="InterPro" id="IPR042099">
    <property type="entry name" value="ANL_N_sf"/>
</dbReference>
<evidence type="ECO:0000256" key="4">
    <source>
        <dbReference type="ARBA" id="ARBA00023098"/>
    </source>
</evidence>
<evidence type="ECO:0000259" key="5">
    <source>
        <dbReference type="Pfam" id="PF00501"/>
    </source>
</evidence>
<organism evidence="7">
    <name type="scientific">Micromonospora sp. CCTCC AA 2012012</name>
    <dbReference type="NCBI Taxonomy" id="3111921"/>
    <lineage>
        <taxon>Bacteria</taxon>
        <taxon>Bacillati</taxon>
        <taxon>Actinomycetota</taxon>
        <taxon>Actinomycetes</taxon>
        <taxon>Micromonosporales</taxon>
        <taxon>Micromonosporaceae</taxon>
        <taxon>Micromonospora</taxon>
    </lineage>
</organism>
<name>A0AAU7MHG3_9ACTN</name>
<evidence type="ECO:0000256" key="1">
    <source>
        <dbReference type="ARBA" id="ARBA00006432"/>
    </source>
</evidence>
<evidence type="ECO:0000256" key="2">
    <source>
        <dbReference type="ARBA" id="ARBA00022598"/>
    </source>
</evidence>
<dbReference type="GO" id="GO:0005886">
    <property type="term" value="C:plasma membrane"/>
    <property type="evidence" value="ECO:0007669"/>
    <property type="project" value="TreeGrafter"/>
</dbReference>
<comment type="similarity">
    <text evidence="1">Belongs to the ATP-dependent AMP-binding enzyme family.</text>
</comment>
<feature type="domain" description="AMP-dependent synthetase/ligase" evidence="5">
    <location>
        <begin position="13"/>
        <end position="401"/>
    </location>
</feature>
<dbReference type="GO" id="GO:0006633">
    <property type="term" value="P:fatty acid biosynthetic process"/>
    <property type="evidence" value="ECO:0007669"/>
    <property type="project" value="TreeGrafter"/>
</dbReference>
<dbReference type="FunFam" id="3.40.50.12780:FF:000013">
    <property type="entry name" value="Long-chain-fatty-acid--AMP ligase FadD32"/>
    <property type="match status" value="1"/>
</dbReference>
<evidence type="ECO:0000256" key="3">
    <source>
        <dbReference type="ARBA" id="ARBA00022832"/>
    </source>
</evidence>
<dbReference type="InterPro" id="IPR045851">
    <property type="entry name" value="AMP-bd_C_sf"/>
</dbReference>
<dbReference type="CDD" id="cd05931">
    <property type="entry name" value="FAAL"/>
    <property type="match status" value="1"/>
</dbReference>
<dbReference type="EMBL" id="CP159342">
    <property type="protein sequence ID" value="XCH76765.1"/>
    <property type="molecule type" value="Genomic_DNA"/>
</dbReference>
<dbReference type="EMBL" id="CP157762">
    <property type="protein sequence ID" value="XBP96061.1"/>
    <property type="molecule type" value="Genomic_DNA"/>
</dbReference>
<dbReference type="PANTHER" id="PTHR22754">
    <property type="entry name" value="DISCO-INTERACTING PROTEIN 2 DIP2 -RELATED"/>
    <property type="match status" value="1"/>
</dbReference>
<keyword evidence="4" id="KW-0443">Lipid metabolism</keyword>
<dbReference type="InterPro" id="IPR020845">
    <property type="entry name" value="AMP-binding_CS"/>
</dbReference>
<keyword evidence="3" id="KW-0276">Fatty acid metabolism</keyword>
<gene>
    <name evidence="8" type="ORF">ABUL08_11945</name>
    <name evidence="7" type="ORF">VK199_11895</name>
</gene>